<accession>A0ACC1DGZ6</accession>
<comment type="caution">
    <text evidence="1">The sequence shown here is derived from an EMBL/GenBank/DDBJ whole genome shotgun (WGS) entry which is preliminary data.</text>
</comment>
<evidence type="ECO:0000313" key="2">
    <source>
        <dbReference type="Proteomes" id="UP000824533"/>
    </source>
</evidence>
<dbReference type="Proteomes" id="UP000824533">
    <property type="component" value="Linkage Group LG02"/>
</dbReference>
<gene>
    <name evidence="1" type="ORF">K1T71_000868</name>
</gene>
<evidence type="ECO:0000313" key="1">
    <source>
        <dbReference type="EMBL" id="KAJ0182892.1"/>
    </source>
</evidence>
<name>A0ACC1DGZ6_9NEOP</name>
<sequence length="200" mass="22915">MLHLRAHHRPALDVIVVKRKPIYYNKRYSEVMYHKIVTEICEKYGKKYSKELEIKVSILGAERLLRHLYDYNIPMALATNSTEQAVNLHATARPKLFGMFSHKVSATDPEVDRGKPNPDIYLVAAARFPSKPKPSNCLVFEDSKIGVDAAREAGMQVVMIPDRRLERELTRHATLVLRSLLDFKPELFGLPPFDNTKDSK</sequence>
<organism evidence="1 2">
    <name type="scientific">Dendrolimus kikuchii</name>
    <dbReference type="NCBI Taxonomy" id="765133"/>
    <lineage>
        <taxon>Eukaryota</taxon>
        <taxon>Metazoa</taxon>
        <taxon>Ecdysozoa</taxon>
        <taxon>Arthropoda</taxon>
        <taxon>Hexapoda</taxon>
        <taxon>Insecta</taxon>
        <taxon>Pterygota</taxon>
        <taxon>Neoptera</taxon>
        <taxon>Endopterygota</taxon>
        <taxon>Lepidoptera</taxon>
        <taxon>Glossata</taxon>
        <taxon>Ditrysia</taxon>
        <taxon>Bombycoidea</taxon>
        <taxon>Lasiocampidae</taxon>
        <taxon>Dendrolimus</taxon>
    </lineage>
</organism>
<reference evidence="1 2" key="1">
    <citation type="journal article" date="2021" name="Front. Genet.">
        <title>Chromosome-Level Genome Assembly Reveals Significant Gene Expansion in the Toll and IMD Signaling Pathways of Dendrolimus kikuchii.</title>
        <authorList>
            <person name="Zhou J."/>
            <person name="Wu P."/>
            <person name="Xiong Z."/>
            <person name="Liu N."/>
            <person name="Zhao N."/>
            <person name="Ji M."/>
            <person name="Qiu Y."/>
            <person name="Yang B."/>
        </authorList>
    </citation>
    <scope>NUCLEOTIDE SEQUENCE [LARGE SCALE GENOMIC DNA]</scope>
    <source>
        <strain evidence="1">Ann1</strain>
    </source>
</reference>
<dbReference type="EMBL" id="CM034388">
    <property type="protein sequence ID" value="KAJ0182892.1"/>
    <property type="molecule type" value="Genomic_DNA"/>
</dbReference>
<protein>
    <submittedName>
        <fullName evidence="1">Uncharacterized protein</fullName>
    </submittedName>
</protein>
<proteinExistence type="predicted"/>
<keyword evidence="2" id="KW-1185">Reference proteome</keyword>